<dbReference type="InterPro" id="IPR026042">
    <property type="entry name" value="YjbJ"/>
</dbReference>
<dbReference type="AlphaFoldDB" id="F0SFG1"/>
<protein>
    <submittedName>
        <fullName evidence="3">CsbD family protein</fullName>
    </submittedName>
</protein>
<dbReference type="KEGG" id="pbs:Plabr_1758"/>
<dbReference type="Proteomes" id="UP000006860">
    <property type="component" value="Chromosome"/>
</dbReference>
<evidence type="ECO:0000313" key="3">
    <source>
        <dbReference type="EMBL" id="ADY59368.1"/>
    </source>
</evidence>
<dbReference type="PIRSF" id="PIRSF039008">
    <property type="entry name" value="YjbJ"/>
    <property type="match status" value="1"/>
</dbReference>
<keyword evidence="4" id="KW-1185">Reference proteome</keyword>
<accession>F0SFG1</accession>
<dbReference type="EMBL" id="CP002546">
    <property type="protein sequence ID" value="ADY59368.1"/>
    <property type="molecule type" value="Genomic_DNA"/>
</dbReference>
<dbReference type="PANTHER" id="PTHR34977:SF1">
    <property type="entry name" value="UPF0337 PROTEIN YJBJ"/>
    <property type="match status" value="1"/>
</dbReference>
<evidence type="ECO:0000259" key="2">
    <source>
        <dbReference type="Pfam" id="PF05532"/>
    </source>
</evidence>
<comment type="similarity">
    <text evidence="1">Belongs to the UPF0337 (CsbD) family.</text>
</comment>
<dbReference type="InterPro" id="IPR036629">
    <property type="entry name" value="YjbJ_sf"/>
</dbReference>
<dbReference type="InterPro" id="IPR008462">
    <property type="entry name" value="CsbD"/>
</dbReference>
<sequence>MNWDQIEGQWKQVKGQAQQKWGKLTNDDLDVVAGKKEELIGRVQERYGLARDEAEKQVGEFESNLS</sequence>
<dbReference type="Gene3D" id="1.10.1470.10">
    <property type="entry name" value="YjbJ"/>
    <property type="match status" value="1"/>
</dbReference>
<dbReference type="STRING" id="756272.Plabr_1758"/>
<evidence type="ECO:0000256" key="1">
    <source>
        <dbReference type="ARBA" id="ARBA00009129"/>
    </source>
</evidence>
<gene>
    <name evidence="3" type="ordered locus">Plabr_1758</name>
</gene>
<feature type="domain" description="CsbD-like" evidence="2">
    <location>
        <begin position="4"/>
        <end position="56"/>
    </location>
</feature>
<proteinExistence type="inferred from homology"/>
<dbReference type="Pfam" id="PF05532">
    <property type="entry name" value="CsbD"/>
    <property type="match status" value="1"/>
</dbReference>
<dbReference type="InterPro" id="IPR050423">
    <property type="entry name" value="UPF0337_stress_rsp"/>
</dbReference>
<evidence type="ECO:0000313" key="4">
    <source>
        <dbReference type="Proteomes" id="UP000006860"/>
    </source>
</evidence>
<organism evidence="3 4">
    <name type="scientific">Rubinisphaera brasiliensis (strain ATCC 49424 / DSM 5305 / JCM 21570 / IAM 15109 / NBRC 103401 / IFAM 1448)</name>
    <name type="common">Planctomyces brasiliensis</name>
    <dbReference type="NCBI Taxonomy" id="756272"/>
    <lineage>
        <taxon>Bacteria</taxon>
        <taxon>Pseudomonadati</taxon>
        <taxon>Planctomycetota</taxon>
        <taxon>Planctomycetia</taxon>
        <taxon>Planctomycetales</taxon>
        <taxon>Planctomycetaceae</taxon>
        <taxon>Rubinisphaera</taxon>
    </lineage>
</organism>
<dbReference type="SUPFAM" id="SSF69047">
    <property type="entry name" value="Hypothetical protein YjbJ"/>
    <property type="match status" value="1"/>
</dbReference>
<reference evidence="4" key="1">
    <citation type="submission" date="2011-02" db="EMBL/GenBank/DDBJ databases">
        <title>The complete genome of Planctomyces brasiliensis DSM 5305.</title>
        <authorList>
            <person name="Lucas S."/>
            <person name="Copeland A."/>
            <person name="Lapidus A."/>
            <person name="Bruce D."/>
            <person name="Goodwin L."/>
            <person name="Pitluck S."/>
            <person name="Kyrpides N."/>
            <person name="Mavromatis K."/>
            <person name="Pagani I."/>
            <person name="Ivanova N."/>
            <person name="Ovchinnikova G."/>
            <person name="Lu M."/>
            <person name="Detter J.C."/>
            <person name="Han C."/>
            <person name="Land M."/>
            <person name="Hauser L."/>
            <person name="Markowitz V."/>
            <person name="Cheng J.-F."/>
            <person name="Hugenholtz P."/>
            <person name="Woyke T."/>
            <person name="Wu D."/>
            <person name="Tindall B."/>
            <person name="Pomrenke H.G."/>
            <person name="Brambilla E."/>
            <person name="Klenk H.-P."/>
            <person name="Eisen J.A."/>
        </authorList>
    </citation>
    <scope>NUCLEOTIDE SEQUENCE [LARGE SCALE GENOMIC DNA]</scope>
    <source>
        <strain evidence="4">ATCC 49424 / DSM 5305 / JCM 21570 / IAM 15109 / NBRC 103401 / IFAM 1448</strain>
    </source>
</reference>
<dbReference type="eggNOG" id="COG3237">
    <property type="taxonomic scope" value="Bacteria"/>
</dbReference>
<dbReference type="PANTHER" id="PTHR34977">
    <property type="entry name" value="UPF0337 PROTEIN YJBJ"/>
    <property type="match status" value="1"/>
</dbReference>
<dbReference type="HOGENOM" id="CLU_135567_4_1_0"/>
<name>F0SFG1_RUBBR</name>